<sequence length="107" mass="12476">MKAMLEQHQLQISENSRRIEQMKKFSRSLNVRLFGYDFSRCIVTVTLDNGTTVDRVDKPYDLFIILVVDGMNRTIEEARSLALQSIHWTGRLNNKCVLFHSCVQKTK</sequence>
<evidence type="ECO:0000313" key="3">
    <source>
        <dbReference type="WBParaSite" id="GPUH_0001342301-mRNA-1"/>
    </source>
</evidence>
<protein>
    <submittedName>
        <fullName evidence="3">VWFA domain-containing protein</fullName>
    </submittedName>
</protein>
<gene>
    <name evidence="1" type="ORF">GPUH_LOCUS13410</name>
</gene>
<dbReference type="AlphaFoldDB" id="A0A183DXG7"/>
<dbReference type="Proteomes" id="UP000271098">
    <property type="component" value="Unassembled WGS sequence"/>
</dbReference>
<proteinExistence type="predicted"/>
<evidence type="ECO:0000313" key="2">
    <source>
        <dbReference type="Proteomes" id="UP000271098"/>
    </source>
</evidence>
<name>A0A183DXG7_9BILA</name>
<accession>A0A183DXG7</accession>
<organism evidence="3">
    <name type="scientific">Gongylonema pulchrum</name>
    <dbReference type="NCBI Taxonomy" id="637853"/>
    <lineage>
        <taxon>Eukaryota</taxon>
        <taxon>Metazoa</taxon>
        <taxon>Ecdysozoa</taxon>
        <taxon>Nematoda</taxon>
        <taxon>Chromadorea</taxon>
        <taxon>Rhabditida</taxon>
        <taxon>Spirurina</taxon>
        <taxon>Spiruromorpha</taxon>
        <taxon>Spiruroidea</taxon>
        <taxon>Gongylonematidae</taxon>
        <taxon>Gongylonema</taxon>
    </lineage>
</organism>
<reference evidence="3" key="1">
    <citation type="submission" date="2016-06" db="UniProtKB">
        <authorList>
            <consortium name="WormBaseParasite"/>
        </authorList>
    </citation>
    <scope>IDENTIFICATION</scope>
</reference>
<reference evidence="1 2" key="2">
    <citation type="submission" date="2018-11" db="EMBL/GenBank/DDBJ databases">
        <authorList>
            <consortium name="Pathogen Informatics"/>
        </authorList>
    </citation>
    <scope>NUCLEOTIDE SEQUENCE [LARGE SCALE GENOMIC DNA]</scope>
</reference>
<keyword evidence="2" id="KW-1185">Reference proteome</keyword>
<evidence type="ECO:0000313" key="1">
    <source>
        <dbReference type="EMBL" id="VDN22256.1"/>
    </source>
</evidence>
<dbReference type="WBParaSite" id="GPUH_0001342301-mRNA-1">
    <property type="protein sequence ID" value="GPUH_0001342301-mRNA-1"/>
    <property type="gene ID" value="GPUH_0001342301"/>
</dbReference>
<dbReference type="EMBL" id="UYRT01080197">
    <property type="protein sequence ID" value="VDN22256.1"/>
    <property type="molecule type" value="Genomic_DNA"/>
</dbReference>